<proteinExistence type="predicted"/>
<reference evidence="1" key="1">
    <citation type="submission" date="2023-03" db="EMBL/GenBank/DDBJ databases">
        <title>Chromosome-level genomes of two armyworms, Mythimna separata and Mythimna loreyi, provide insights into the biosynthesis and reception of sex pheromones.</title>
        <authorList>
            <person name="Zhao H."/>
        </authorList>
    </citation>
    <scope>NUCLEOTIDE SEQUENCE</scope>
    <source>
        <strain evidence="1">BeijingLab</strain>
    </source>
</reference>
<evidence type="ECO:0000313" key="2">
    <source>
        <dbReference type="Proteomes" id="UP001231649"/>
    </source>
</evidence>
<accession>A0ACC2QAH3</accession>
<comment type="caution">
    <text evidence="1">The sequence shown here is derived from an EMBL/GenBank/DDBJ whole genome shotgun (WGS) entry which is preliminary data.</text>
</comment>
<name>A0ACC2QAH3_9NEOP</name>
<dbReference type="Proteomes" id="UP001231649">
    <property type="component" value="Chromosome 21"/>
</dbReference>
<sequence>MSKVILYIYLASLTVDSYYCWITAINTKMISQNMDLLGYKDVIANNQLNFVEISYPGTKWCGPGNSAKNDDDLGTEVEADACCREHDKCPDVIGRYDSNHGLTNPAFYTRLNCDCDDKFYSCLKAGNTATSLYVGEIYFNTLNTQCFKEDYPITGCVKRGGWFNMRCLEYTYDTTAEPKYQWFDVKSF</sequence>
<dbReference type="EMBL" id="CM056797">
    <property type="protein sequence ID" value="KAJ8712770.1"/>
    <property type="molecule type" value="Genomic_DNA"/>
</dbReference>
<gene>
    <name evidence="1" type="ORF">PYW08_008074</name>
</gene>
<protein>
    <submittedName>
        <fullName evidence="1">Uncharacterized protein</fullName>
    </submittedName>
</protein>
<keyword evidence="2" id="KW-1185">Reference proteome</keyword>
<organism evidence="1 2">
    <name type="scientific">Mythimna loreyi</name>
    <dbReference type="NCBI Taxonomy" id="667449"/>
    <lineage>
        <taxon>Eukaryota</taxon>
        <taxon>Metazoa</taxon>
        <taxon>Ecdysozoa</taxon>
        <taxon>Arthropoda</taxon>
        <taxon>Hexapoda</taxon>
        <taxon>Insecta</taxon>
        <taxon>Pterygota</taxon>
        <taxon>Neoptera</taxon>
        <taxon>Endopterygota</taxon>
        <taxon>Lepidoptera</taxon>
        <taxon>Glossata</taxon>
        <taxon>Ditrysia</taxon>
        <taxon>Noctuoidea</taxon>
        <taxon>Noctuidae</taxon>
        <taxon>Noctuinae</taxon>
        <taxon>Hadenini</taxon>
        <taxon>Mythimna</taxon>
    </lineage>
</organism>
<evidence type="ECO:0000313" key="1">
    <source>
        <dbReference type="EMBL" id="KAJ8712770.1"/>
    </source>
</evidence>